<evidence type="ECO:0000313" key="3">
    <source>
        <dbReference type="Proteomes" id="UP001151699"/>
    </source>
</evidence>
<dbReference type="InterPro" id="IPR015897">
    <property type="entry name" value="CHK_kinase-like"/>
</dbReference>
<proteinExistence type="predicted"/>
<sequence>MLRKCVSEKDDSLKSLVYFIKSLPIDDVIKRKHVESFKMFSKEWFMYSELLPQFRKGNDESSNQWHANCYLARQDLLVLDDLTAMGYRHIEYRARFNTPLINCCLKNVAKLHAASIEFDVNVLGDEKFEEKFAEYLIEHSITEDNQWFLCGLRAIKGCVPLAKNFYKYKDQWSDEEFDHRIKKTYEIVKPSKVFQNVVCHQDLWANNIMFKFEKKLNSNELDFENPVNCTFMDFQFYKYAPPAIDVLQLLLMTTRLNYRSEKYEEHFRFYHNCLSDELKLRGFDVNEILSWSEFRLSCDELRIYPIIYNCVAQPLIYLQPEKQLSMKNDAEKFHHILMVNRMDYMLDAMAADDQFKEVIMENIEELLDCIFGENTNKFIL</sequence>
<evidence type="ECO:0000259" key="1">
    <source>
        <dbReference type="SMART" id="SM00587"/>
    </source>
</evidence>
<dbReference type="Gene3D" id="3.90.1200.10">
    <property type="match status" value="1"/>
</dbReference>
<comment type="caution">
    <text evidence="2">The sequence shown here is derived from an EMBL/GenBank/DDBJ whole genome shotgun (WGS) entry which is preliminary data.</text>
</comment>
<reference evidence="2" key="1">
    <citation type="submission" date="2022-07" db="EMBL/GenBank/DDBJ databases">
        <authorList>
            <person name="Trinca V."/>
            <person name="Uliana J.V.C."/>
            <person name="Torres T.T."/>
            <person name="Ward R.J."/>
            <person name="Monesi N."/>
        </authorList>
    </citation>
    <scope>NUCLEOTIDE SEQUENCE</scope>
    <source>
        <strain evidence="2">HSMRA1968</strain>
        <tissue evidence="2">Whole embryos</tissue>
    </source>
</reference>
<feature type="domain" description="CHK kinase-like" evidence="1">
    <location>
        <begin position="77"/>
        <end position="280"/>
    </location>
</feature>
<dbReference type="Pfam" id="PF02958">
    <property type="entry name" value="EcKL"/>
    <property type="match status" value="1"/>
</dbReference>
<dbReference type="AlphaFoldDB" id="A0A9Q0N6X9"/>
<dbReference type="SUPFAM" id="SSF56112">
    <property type="entry name" value="Protein kinase-like (PK-like)"/>
    <property type="match status" value="1"/>
</dbReference>
<dbReference type="PANTHER" id="PTHR11012">
    <property type="entry name" value="PROTEIN KINASE-LIKE DOMAIN-CONTAINING"/>
    <property type="match status" value="1"/>
</dbReference>
<dbReference type="EMBL" id="WJQU01000002">
    <property type="protein sequence ID" value="KAJ6644600.1"/>
    <property type="molecule type" value="Genomic_DNA"/>
</dbReference>
<dbReference type="Proteomes" id="UP001151699">
    <property type="component" value="Chromosome B"/>
</dbReference>
<keyword evidence="3" id="KW-1185">Reference proteome</keyword>
<accession>A0A9Q0N6X9</accession>
<dbReference type="InterPro" id="IPR011009">
    <property type="entry name" value="Kinase-like_dom_sf"/>
</dbReference>
<dbReference type="PANTHER" id="PTHR11012:SF48">
    <property type="entry name" value="CHK KINASE-LIKE DOMAIN-CONTAINING PROTEIN-RELATED"/>
    <property type="match status" value="1"/>
</dbReference>
<name>A0A9Q0N6X9_9DIPT</name>
<evidence type="ECO:0000313" key="2">
    <source>
        <dbReference type="EMBL" id="KAJ6644600.1"/>
    </source>
</evidence>
<protein>
    <recommendedName>
        <fullName evidence="1">CHK kinase-like domain-containing protein</fullName>
    </recommendedName>
</protein>
<dbReference type="InterPro" id="IPR004119">
    <property type="entry name" value="EcKL"/>
</dbReference>
<organism evidence="2 3">
    <name type="scientific">Pseudolycoriella hygida</name>
    <dbReference type="NCBI Taxonomy" id="35572"/>
    <lineage>
        <taxon>Eukaryota</taxon>
        <taxon>Metazoa</taxon>
        <taxon>Ecdysozoa</taxon>
        <taxon>Arthropoda</taxon>
        <taxon>Hexapoda</taxon>
        <taxon>Insecta</taxon>
        <taxon>Pterygota</taxon>
        <taxon>Neoptera</taxon>
        <taxon>Endopterygota</taxon>
        <taxon>Diptera</taxon>
        <taxon>Nematocera</taxon>
        <taxon>Sciaroidea</taxon>
        <taxon>Sciaridae</taxon>
        <taxon>Pseudolycoriella</taxon>
    </lineage>
</organism>
<dbReference type="OrthoDB" id="6334212at2759"/>
<gene>
    <name evidence="2" type="ORF">Bhyg_09569</name>
</gene>
<dbReference type="SMART" id="SM00587">
    <property type="entry name" value="CHK"/>
    <property type="match status" value="1"/>
</dbReference>